<dbReference type="GO" id="GO:0005634">
    <property type="term" value="C:nucleus"/>
    <property type="evidence" value="ECO:0007669"/>
    <property type="project" value="UniProtKB-SubCell"/>
</dbReference>
<evidence type="ECO:0000256" key="5">
    <source>
        <dbReference type="ARBA" id="ARBA00023242"/>
    </source>
</evidence>
<dbReference type="PRINTS" id="PR00026">
    <property type="entry name" value="ENGRAILED"/>
</dbReference>
<organism evidence="11 12">
    <name type="scientific">Fasciola gigantica</name>
    <name type="common">Giant liver fluke</name>
    <dbReference type="NCBI Taxonomy" id="46835"/>
    <lineage>
        <taxon>Eukaryota</taxon>
        <taxon>Metazoa</taxon>
        <taxon>Spiralia</taxon>
        <taxon>Lophotrochozoa</taxon>
        <taxon>Platyhelminthes</taxon>
        <taxon>Trematoda</taxon>
        <taxon>Digenea</taxon>
        <taxon>Plagiorchiida</taxon>
        <taxon>Echinostomata</taxon>
        <taxon>Echinostomatoidea</taxon>
        <taxon>Fasciolidae</taxon>
        <taxon>Fasciola</taxon>
    </lineage>
</organism>
<evidence type="ECO:0000256" key="2">
    <source>
        <dbReference type="ARBA" id="ARBA00022473"/>
    </source>
</evidence>
<dbReference type="Gene3D" id="1.10.10.60">
    <property type="entry name" value="Homeodomain-like"/>
    <property type="match status" value="1"/>
</dbReference>
<keyword evidence="2" id="KW-0217">Developmental protein</keyword>
<dbReference type="GO" id="GO:0030182">
    <property type="term" value="P:neuron differentiation"/>
    <property type="evidence" value="ECO:0007669"/>
    <property type="project" value="TreeGrafter"/>
</dbReference>
<evidence type="ECO:0000256" key="9">
    <source>
        <dbReference type="SAM" id="MobiDB-lite"/>
    </source>
</evidence>
<evidence type="ECO:0000256" key="6">
    <source>
        <dbReference type="PROSITE-ProRule" id="PRU00108"/>
    </source>
</evidence>
<dbReference type="InterPro" id="IPR000747">
    <property type="entry name" value="HD_engrailed"/>
</dbReference>
<evidence type="ECO:0000256" key="1">
    <source>
        <dbReference type="ARBA" id="ARBA00004123"/>
    </source>
</evidence>
<keyword evidence="5 6" id="KW-0539">Nucleus</keyword>
<dbReference type="PANTHER" id="PTHR24341">
    <property type="entry name" value="HOMEOBOX PROTEIN ENGRAILED"/>
    <property type="match status" value="1"/>
</dbReference>
<sequence length="399" mass="45247">MNSSDPSLNSWRTTDYLNFQTLAVSQLLSLKLTFNSYQTLAVLGSPDSIHFNSQALLGNTLIKFPEVDDSQQAASYALNTRNELAVAYPQELTKVTTTVNSHSRQGINRFFVEDILGPELGAKQKTHQTEVAQSWSKHINFPRDPKGLESTGPGSAFDNSDDIKEIPEPKKDKIKPIRVLVRSSPETKFSSVVSNGSSSGEPVSRHSSSSNLPKDRQEMSPSLNRIQLPAWVFCTRYSDRPSSDFLDRLLVFHRITTNNEVLNRCLLSYLFFEHVSAFYSKGPRIRKPRRPNSQEESISKRPRTSFTNSQLRRLAKEFEVSRYLDETRRKKLAGELDLQESQVKIWFQNKRAKTKKACGTQDRLAFHLMAEGLYNHSVRIRAESEEKDGRLSSSGTNVI</sequence>
<feature type="region of interest" description="Disordered" evidence="9">
    <location>
        <begin position="124"/>
        <end position="169"/>
    </location>
</feature>
<dbReference type="InterPro" id="IPR001356">
    <property type="entry name" value="HD"/>
</dbReference>
<feature type="domain" description="Homeobox" evidence="10">
    <location>
        <begin position="297"/>
        <end position="357"/>
    </location>
</feature>
<dbReference type="Pfam" id="PF00046">
    <property type="entry name" value="Homeodomain"/>
    <property type="match status" value="1"/>
</dbReference>
<dbReference type="CDD" id="cd00086">
    <property type="entry name" value="homeodomain"/>
    <property type="match status" value="1"/>
</dbReference>
<dbReference type="InterPro" id="IPR019737">
    <property type="entry name" value="Homeobox-engrailed_CS"/>
</dbReference>
<dbReference type="SUPFAM" id="SSF46689">
    <property type="entry name" value="Homeodomain-like"/>
    <property type="match status" value="1"/>
</dbReference>
<keyword evidence="3 6" id="KW-0238">DNA-binding</keyword>
<dbReference type="GO" id="GO:0000981">
    <property type="term" value="F:DNA-binding transcription factor activity, RNA polymerase II-specific"/>
    <property type="evidence" value="ECO:0007669"/>
    <property type="project" value="InterPro"/>
</dbReference>
<evidence type="ECO:0000256" key="4">
    <source>
        <dbReference type="ARBA" id="ARBA00023155"/>
    </source>
</evidence>
<comment type="similarity">
    <text evidence="8">Belongs to the Engrailed homeobox family.</text>
</comment>
<dbReference type="OrthoDB" id="6159439at2759"/>
<dbReference type="SMART" id="SM00389">
    <property type="entry name" value="HOX"/>
    <property type="match status" value="1"/>
</dbReference>
<dbReference type="InterPro" id="IPR017970">
    <property type="entry name" value="Homeobox_CS"/>
</dbReference>
<evidence type="ECO:0000256" key="3">
    <source>
        <dbReference type="ARBA" id="ARBA00023125"/>
    </source>
</evidence>
<evidence type="ECO:0000256" key="7">
    <source>
        <dbReference type="RuleBase" id="RU000682"/>
    </source>
</evidence>
<dbReference type="Proteomes" id="UP000316759">
    <property type="component" value="Unassembled WGS sequence"/>
</dbReference>
<comment type="caution">
    <text evidence="11">The sequence shown here is derived from an EMBL/GenBank/DDBJ whole genome shotgun (WGS) entry which is preliminary data.</text>
</comment>
<dbReference type="InterPro" id="IPR009057">
    <property type="entry name" value="Homeodomain-like_sf"/>
</dbReference>
<proteinExistence type="inferred from homology"/>
<accession>A0A504YVB1</accession>
<dbReference type="InterPro" id="IPR019549">
    <property type="entry name" value="Homeobox-engrailed_C-terminal"/>
</dbReference>
<keyword evidence="12" id="KW-1185">Reference proteome</keyword>
<evidence type="ECO:0000313" key="11">
    <source>
        <dbReference type="EMBL" id="TPP65892.1"/>
    </source>
</evidence>
<protein>
    <recommendedName>
        <fullName evidence="8">Homeobox protein engrailed-like</fullName>
    </recommendedName>
</protein>
<comment type="subcellular location">
    <subcellularLocation>
        <location evidence="1 6 7">Nucleus</location>
    </subcellularLocation>
</comment>
<dbReference type="PANTHER" id="PTHR24341:SF6">
    <property type="entry name" value="HOMEOBOX PROTEIN INVECTED"/>
    <property type="match status" value="1"/>
</dbReference>
<dbReference type="InterPro" id="IPR050720">
    <property type="entry name" value="Engrailed_Homeobox_TFs"/>
</dbReference>
<dbReference type="PROSITE" id="PS00033">
    <property type="entry name" value="ENGRAILED"/>
    <property type="match status" value="1"/>
</dbReference>
<feature type="DNA-binding region" description="Homeobox" evidence="6">
    <location>
        <begin position="299"/>
        <end position="358"/>
    </location>
</feature>
<dbReference type="PROSITE" id="PS00027">
    <property type="entry name" value="HOMEOBOX_1"/>
    <property type="match status" value="1"/>
</dbReference>
<reference evidence="11 12" key="1">
    <citation type="submission" date="2019-04" db="EMBL/GenBank/DDBJ databases">
        <title>Annotation for the trematode Fasciola gigantica.</title>
        <authorList>
            <person name="Choi Y.-J."/>
        </authorList>
    </citation>
    <scope>NUCLEOTIDE SEQUENCE [LARGE SCALE GENOMIC DNA]</scope>
    <source>
        <strain evidence="11">Uganda_cow_1</strain>
    </source>
</reference>
<dbReference type="PROSITE" id="PS50071">
    <property type="entry name" value="HOMEOBOX_2"/>
    <property type="match status" value="1"/>
</dbReference>
<name>A0A504YVB1_FASGI</name>
<evidence type="ECO:0000256" key="8">
    <source>
        <dbReference type="RuleBase" id="RU510713"/>
    </source>
</evidence>
<dbReference type="AlphaFoldDB" id="A0A504YVB1"/>
<dbReference type="Pfam" id="PF10525">
    <property type="entry name" value="Engrail_1_C_sig"/>
    <property type="match status" value="1"/>
</dbReference>
<dbReference type="EMBL" id="SUNJ01002549">
    <property type="protein sequence ID" value="TPP65892.1"/>
    <property type="molecule type" value="Genomic_DNA"/>
</dbReference>
<evidence type="ECO:0000313" key="12">
    <source>
        <dbReference type="Proteomes" id="UP000316759"/>
    </source>
</evidence>
<dbReference type="GO" id="GO:0000978">
    <property type="term" value="F:RNA polymerase II cis-regulatory region sequence-specific DNA binding"/>
    <property type="evidence" value="ECO:0007669"/>
    <property type="project" value="TreeGrafter"/>
</dbReference>
<feature type="region of interest" description="Disordered" evidence="9">
    <location>
        <begin position="189"/>
        <end position="220"/>
    </location>
</feature>
<feature type="compositionally biased region" description="Low complexity" evidence="9">
    <location>
        <begin position="190"/>
        <end position="202"/>
    </location>
</feature>
<feature type="region of interest" description="Disordered" evidence="9">
    <location>
        <begin position="283"/>
        <end position="306"/>
    </location>
</feature>
<dbReference type="PRINTS" id="PR00024">
    <property type="entry name" value="HOMEOBOX"/>
</dbReference>
<gene>
    <name evidence="11" type="ORF">FGIG_07708</name>
</gene>
<dbReference type="STRING" id="46835.A0A504YVB1"/>
<dbReference type="InterPro" id="IPR020479">
    <property type="entry name" value="HD_metazoa"/>
</dbReference>
<evidence type="ECO:0000259" key="10">
    <source>
        <dbReference type="PROSITE" id="PS50071"/>
    </source>
</evidence>
<keyword evidence="4 6" id="KW-0371">Homeobox</keyword>